<keyword evidence="7 14" id="KW-0276">Fatty acid metabolism</keyword>
<feature type="transmembrane region" description="Helical" evidence="14">
    <location>
        <begin position="194"/>
        <end position="215"/>
    </location>
</feature>
<dbReference type="GO" id="GO:0030497">
    <property type="term" value="P:fatty acid elongation"/>
    <property type="evidence" value="ECO:0007669"/>
    <property type="project" value="TreeGrafter"/>
</dbReference>
<evidence type="ECO:0000256" key="14">
    <source>
        <dbReference type="RuleBase" id="RU363109"/>
    </source>
</evidence>
<proteinExistence type="inferred from homology"/>
<keyword evidence="17" id="KW-1185">Reference proteome</keyword>
<dbReference type="AlphaFoldDB" id="A0A166AHJ0"/>
<organism evidence="16 17">
    <name type="scientific">Athelia psychrophila</name>
    <dbReference type="NCBI Taxonomy" id="1759441"/>
    <lineage>
        <taxon>Eukaryota</taxon>
        <taxon>Fungi</taxon>
        <taxon>Dikarya</taxon>
        <taxon>Basidiomycota</taxon>
        <taxon>Agaricomycotina</taxon>
        <taxon>Agaricomycetes</taxon>
        <taxon>Agaricomycetidae</taxon>
        <taxon>Atheliales</taxon>
        <taxon>Atheliaceae</taxon>
        <taxon>Athelia</taxon>
    </lineage>
</organism>
<dbReference type="GO" id="GO:0005789">
    <property type="term" value="C:endoplasmic reticulum membrane"/>
    <property type="evidence" value="ECO:0007669"/>
    <property type="project" value="UniProtKB-SubCell"/>
</dbReference>
<keyword evidence="14" id="KW-0256">Endoplasmic reticulum</keyword>
<dbReference type="EC" id="4.2.1.134" evidence="4 14"/>
<keyword evidence="9 14" id="KW-0443">Lipid metabolism</keyword>
<dbReference type="UniPathway" id="UPA00094"/>
<evidence type="ECO:0000256" key="1">
    <source>
        <dbReference type="ARBA" id="ARBA00004141"/>
    </source>
</evidence>
<evidence type="ECO:0000256" key="10">
    <source>
        <dbReference type="ARBA" id="ARBA00023136"/>
    </source>
</evidence>
<evidence type="ECO:0000256" key="4">
    <source>
        <dbReference type="ARBA" id="ARBA00013122"/>
    </source>
</evidence>
<evidence type="ECO:0000313" key="17">
    <source>
        <dbReference type="Proteomes" id="UP000076532"/>
    </source>
</evidence>
<gene>
    <name evidence="16" type="ORF">FIBSPDRAFT_871187</name>
</gene>
<keyword evidence="10 14" id="KW-0472">Membrane</keyword>
<evidence type="ECO:0000256" key="15">
    <source>
        <dbReference type="SAM" id="MobiDB-lite"/>
    </source>
</evidence>
<evidence type="ECO:0000256" key="6">
    <source>
        <dbReference type="ARBA" id="ARBA00022692"/>
    </source>
</evidence>
<evidence type="ECO:0000256" key="5">
    <source>
        <dbReference type="ARBA" id="ARBA00022516"/>
    </source>
</evidence>
<keyword evidence="6 14" id="KW-0812">Transmembrane</keyword>
<evidence type="ECO:0000256" key="7">
    <source>
        <dbReference type="ARBA" id="ARBA00022832"/>
    </source>
</evidence>
<evidence type="ECO:0000256" key="13">
    <source>
        <dbReference type="ARBA" id="ARBA00036671"/>
    </source>
</evidence>
<dbReference type="Proteomes" id="UP000076532">
    <property type="component" value="Unassembled WGS sequence"/>
</dbReference>
<dbReference type="EMBL" id="KV417660">
    <property type="protein sequence ID" value="KZP11613.1"/>
    <property type="molecule type" value="Genomic_DNA"/>
</dbReference>
<dbReference type="GO" id="GO:0030148">
    <property type="term" value="P:sphingolipid biosynthetic process"/>
    <property type="evidence" value="ECO:0007669"/>
    <property type="project" value="TreeGrafter"/>
</dbReference>
<keyword evidence="8 14" id="KW-1133">Transmembrane helix</keyword>
<feature type="region of interest" description="Disordered" evidence="15">
    <location>
        <begin position="1"/>
        <end position="20"/>
    </location>
</feature>
<dbReference type="PANTHER" id="PTHR11035">
    <property type="entry name" value="VERY-LONG-CHAIN (3R)-3-HYDROXYACYL-COA DEHYDRATASE"/>
    <property type="match status" value="1"/>
</dbReference>
<keyword evidence="12 14" id="KW-0456">Lyase</keyword>
<protein>
    <recommendedName>
        <fullName evidence="4 14">Very-long-chain (3R)-3-hydroxyacyl-CoA dehydratase</fullName>
        <ecNumber evidence="4 14">4.2.1.134</ecNumber>
    </recommendedName>
</protein>
<evidence type="ECO:0000256" key="2">
    <source>
        <dbReference type="ARBA" id="ARBA00005194"/>
    </source>
</evidence>
<comment type="subcellular location">
    <subcellularLocation>
        <location evidence="14">Endoplasmic reticulum membrane</location>
        <topology evidence="14">Multi-pass membrane protein</topology>
    </subcellularLocation>
    <subcellularLocation>
        <location evidence="1">Membrane</location>
        <topology evidence="1">Multi-pass membrane protein</topology>
    </subcellularLocation>
</comment>
<keyword evidence="11 14" id="KW-0275">Fatty acid biosynthesis</keyword>
<dbReference type="PANTHER" id="PTHR11035:SF3">
    <property type="entry name" value="VERY-LONG-CHAIN (3R)-3-HYDROXYACYL-COA DEHYDRATASE"/>
    <property type="match status" value="1"/>
</dbReference>
<dbReference type="STRING" id="436010.A0A166AHJ0"/>
<keyword evidence="5 14" id="KW-0444">Lipid biosynthesis</keyword>
<accession>A0A166AHJ0</accession>
<comment type="caution">
    <text evidence="14">Lacks conserved residue(s) required for the propagation of feature annotation.</text>
</comment>
<feature type="transmembrane region" description="Helical" evidence="14">
    <location>
        <begin position="27"/>
        <end position="47"/>
    </location>
</feature>
<evidence type="ECO:0000256" key="3">
    <source>
        <dbReference type="ARBA" id="ARBA00007811"/>
    </source>
</evidence>
<name>A0A166AHJ0_9AGAM</name>
<comment type="function">
    <text evidence="14">Catalyzes the third of the four reactions of the long-chain fatty acids elongation cycle. This endoplasmic reticulum-bound enzymatic process, allows the addition of two carbons to the chain of long- and very long-chain fatty acids/VLCFAs per cycle. This enzyme catalyzes the dehydration of the 3-hydroxyacyl-CoA intermediate into trans-2,3-enoyl-CoA, within each cycle of fatty acid elongation. Thereby, it participates to the production of VLCFAs of different chain lengths that are involved in multiple biological processes as precursors of membrane lipids and lipid mediators.</text>
</comment>
<dbReference type="GO" id="GO:0102158">
    <property type="term" value="F:very-long-chain (3R)-3-hydroxyacyl-CoA dehydratase activity"/>
    <property type="evidence" value="ECO:0007669"/>
    <property type="project" value="UniProtKB-EC"/>
</dbReference>
<reference evidence="16 17" key="1">
    <citation type="journal article" date="2016" name="Mol. Biol. Evol.">
        <title>Comparative Genomics of Early-Diverging Mushroom-Forming Fungi Provides Insights into the Origins of Lignocellulose Decay Capabilities.</title>
        <authorList>
            <person name="Nagy L.G."/>
            <person name="Riley R."/>
            <person name="Tritt A."/>
            <person name="Adam C."/>
            <person name="Daum C."/>
            <person name="Floudas D."/>
            <person name="Sun H."/>
            <person name="Yadav J.S."/>
            <person name="Pangilinan J."/>
            <person name="Larsson K.H."/>
            <person name="Matsuura K."/>
            <person name="Barry K."/>
            <person name="Labutti K."/>
            <person name="Kuo R."/>
            <person name="Ohm R.A."/>
            <person name="Bhattacharya S.S."/>
            <person name="Shirouzu T."/>
            <person name="Yoshinaga Y."/>
            <person name="Martin F.M."/>
            <person name="Grigoriev I.V."/>
            <person name="Hibbett D.S."/>
        </authorList>
    </citation>
    <scope>NUCLEOTIDE SEQUENCE [LARGE SCALE GENOMIC DNA]</scope>
    <source>
        <strain evidence="16 17">CBS 109695</strain>
    </source>
</reference>
<comment type="catalytic activity">
    <reaction evidence="13 14">
        <text>a very-long-chain (3R)-3-hydroxyacyl-CoA = a very-long-chain (2E)-enoyl-CoA + H2O</text>
        <dbReference type="Rhea" id="RHEA:45812"/>
        <dbReference type="ChEBI" id="CHEBI:15377"/>
        <dbReference type="ChEBI" id="CHEBI:83728"/>
        <dbReference type="ChEBI" id="CHEBI:85440"/>
        <dbReference type="EC" id="4.2.1.134"/>
    </reaction>
</comment>
<evidence type="ECO:0000256" key="12">
    <source>
        <dbReference type="ARBA" id="ARBA00023239"/>
    </source>
</evidence>
<feature type="transmembrane region" description="Helical" evidence="14">
    <location>
        <begin position="227"/>
        <end position="248"/>
    </location>
</feature>
<evidence type="ECO:0000256" key="11">
    <source>
        <dbReference type="ARBA" id="ARBA00023160"/>
    </source>
</evidence>
<dbReference type="GO" id="GO:0042761">
    <property type="term" value="P:very long-chain fatty acid biosynthetic process"/>
    <property type="evidence" value="ECO:0007669"/>
    <property type="project" value="TreeGrafter"/>
</dbReference>
<comment type="similarity">
    <text evidence="3 14">Belongs to the very long-chain fatty acids dehydratase HACD family.</text>
</comment>
<dbReference type="InterPro" id="IPR007482">
    <property type="entry name" value="Tyr_Pase-like_PTPLA"/>
</dbReference>
<comment type="pathway">
    <text evidence="2 14">Lipid metabolism; fatty acid biosynthesis.</text>
</comment>
<evidence type="ECO:0000256" key="9">
    <source>
        <dbReference type="ARBA" id="ARBA00023098"/>
    </source>
</evidence>
<evidence type="ECO:0000256" key="8">
    <source>
        <dbReference type="ARBA" id="ARBA00022989"/>
    </source>
</evidence>
<feature type="transmembrane region" description="Helical" evidence="14">
    <location>
        <begin position="168"/>
        <end position="187"/>
    </location>
</feature>
<evidence type="ECO:0000313" key="16">
    <source>
        <dbReference type="EMBL" id="KZP11613.1"/>
    </source>
</evidence>
<dbReference type="OrthoDB" id="46988at2759"/>
<sequence length="267" mass="29057">MARIDEVTAGNTAKPPVKKARGPNPVVSAYLIAYNLLSSLAWGHILFRLSVHMLTAPTSTSYVASIPGVAWLLPANAFSNLPPALIPYFERASTAFGVIGEETKWVQSAAALEIVHSALGFVRSPVGTTAAQVFSRFALVWGIADRFAGARANPLYASMVFAWSLTEVIRYLFYASSLVASPPYALLWARYTTFYALYPIGAGSEAFIVFGTLPPFTALGEWGVGEWVRGAMFVIWWPSLYVLYTYMLGQRRKVLGGKGKAGSKKTQ</sequence>
<dbReference type="Pfam" id="PF04387">
    <property type="entry name" value="PTPLA"/>
    <property type="match status" value="1"/>
</dbReference>